<dbReference type="InterPro" id="IPR009081">
    <property type="entry name" value="PP-bd_ACP"/>
</dbReference>
<gene>
    <name evidence="5" type="ORF">GCM10008024_19770</name>
    <name evidence="6" type="ORF">SAMN05444006_10932</name>
</gene>
<organism evidence="5 8">
    <name type="scientific">Allgaiera indica</name>
    <dbReference type="NCBI Taxonomy" id="765699"/>
    <lineage>
        <taxon>Bacteria</taxon>
        <taxon>Pseudomonadati</taxon>
        <taxon>Pseudomonadota</taxon>
        <taxon>Alphaproteobacteria</taxon>
        <taxon>Rhodobacterales</taxon>
        <taxon>Paracoccaceae</taxon>
        <taxon>Allgaiera</taxon>
    </lineage>
</organism>
<proteinExistence type="predicted"/>
<evidence type="ECO:0000313" key="7">
    <source>
        <dbReference type="Proteomes" id="UP000199541"/>
    </source>
</evidence>
<evidence type="ECO:0000313" key="8">
    <source>
        <dbReference type="Proteomes" id="UP000634647"/>
    </source>
</evidence>
<dbReference type="GO" id="GO:0003824">
    <property type="term" value="F:catalytic activity"/>
    <property type="evidence" value="ECO:0007669"/>
    <property type="project" value="InterPro"/>
</dbReference>
<dbReference type="Proteomes" id="UP000634647">
    <property type="component" value="Unassembled WGS sequence"/>
</dbReference>
<dbReference type="Pfam" id="PF00550">
    <property type="entry name" value="PP-binding"/>
    <property type="match status" value="1"/>
</dbReference>
<evidence type="ECO:0000313" key="5">
    <source>
        <dbReference type="EMBL" id="GHE01983.1"/>
    </source>
</evidence>
<dbReference type="Gene3D" id="3.30.559.30">
    <property type="entry name" value="Nonribosomal peptide synthetase, condensation domain"/>
    <property type="match status" value="1"/>
</dbReference>
<dbReference type="PANTHER" id="PTHR45527:SF1">
    <property type="entry name" value="FATTY ACID SYNTHASE"/>
    <property type="match status" value="1"/>
</dbReference>
<dbReference type="RefSeq" id="WP_051646219.1">
    <property type="nucleotide sequence ID" value="NZ_BNAB01000008.1"/>
</dbReference>
<dbReference type="InterPro" id="IPR025110">
    <property type="entry name" value="AMP-bd_C"/>
</dbReference>
<dbReference type="EMBL" id="FNOB01000009">
    <property type="protein sequence ID" value="SDX02949.1"/>
    <property type="molecule type" value="Genomic_DNA"/>
</dbReference>
<keyword evidence="7" id="KW-1185">Reference proteome</keyword>
<dbReference type="InterPro" id="IPR029058">
    <property type="entry name" value="AB_hydrolase_fold"/>
</dbReference>
<evidence type="ECO:0000259" key="4">
    <source>
        <dbReference type="PROSITE" id="PS50075"/>
    </source>
</evidence>
<dbReference type="Pfam" id="PF00975">
    <property type="entry name" value="Thioesterase"/>
    <property type="match status" value="1"/>
</dbReference>
<dbReference type="InterPro" id="IPR006162">
    <property type="entry name" value="Ppantetheine_attach_site"/>
</dbReference>
<dbReference type="SUPFAM" id="SSF53474">
    <property type="entry name" value="alpha/beta-Hydrolases"/>
    <property type="match status" value="1"/>
</dbReference>
<dbReference type="SMART" id="SM00823">
    <property type="entry name" value="PKS_PP"/>
    <property type="match status" value="1"/>
</dbReference>
<evidence type="ECO:0000256" key="3">
    <source>
        <dbReference type="ARBA" id="ARBA00022553"/>
    </source>
</evidence>
<dbReference type="Pfam" id="PF13193">
    <property type="entry name" value="AMP-binding_C"/>
    <property type="match status" value="1"/>
</dbReference>
<dbReference type="Gene3D" id="3.40.50.1820">
    <property type="entry name" value="alpha/beta hydrolase"/>
    <property type="match status" value="1"/>
</dbReference>
<dbReference type="InterPro" id="IPR036736">
    <property type="entry name" value="ACP-like_sf"/>
</dbReference>
<dbReference type="SUPFAM" id="SSF52777">
    <property type="entry name" value="CoA-dependent acyltransferases"/>
    <property type="match status" value="2"/>
</dbReference>
<evidence type="ECO:0000313" key="6">
    <source>
        <dbReference type="EMBL" id="SDX02949.1"/>
    </source>
</evidence>
<keyword evidence="2" id="KW-0596">Phosphopantetheine</keyword>
<reference evidence="6 7" key="2">
    <citation type="submission" date="2016-10" db="EMBL/GenBank/DDBJ databases">
        <authorList>
            <person name="Varghese N."/>
            <person name="Submissions S."/>
        </authorList>
    </citation>
    <scope>NUCLEOTIDE SEQUENCE [LARGE SCALE GENOMIC DNA]</scope>
    <source>
        <strain evidence="6 7">DSM 24802</strain>
    </source>
</reference>
<dbReference type="Gene3D" id="1.10.1200.10">
    <property type="entry name" value="ACP-like"/>
    <property type="match status" value="1"/>
</dbReference>
<dbReference type="InterPro" id="IPR001031">
    <property type="entry name" value="Thioesterase"/>
</dbReference>
<evidence type="ECO:0000256" key="1">
    <source>
        <dbReference type="ARBA" id="ARBA00001957"/>
    </source>
</evidence>
<name>A0AAN4ZZD2_9RHOB</name>
<dbReference type="GO" id="GO:0043041">
    <property type="term" value="P:amino acid activation for nonribosomal peptide biosynthetic process"/>
    <property type="evidence" value="ECO:0007669"/>
    <property type="project" value="TreeGrafter"/>
</dbReference>
<dbReference type="GO" id="GO:0005829">
    <property type="term" value="C:cytosol"/>
    <property type="evidence" value="ECO:0007669"/>
    <property type="project" value="TreeGrafter"/>
</dbReference>
<comment type="caution">
    <text evidence="5">The sequence shown here is derived from an EMBL/GenBank/DDBJ whole genome shotgun (WGS) entry which is preliminary data.</text>
</comment>
<accession>A0AAN4ZZD2</accession>
<dbReference type="InterPro" id="IPR020806">
    <property type="entry name" value="PKS_PP-bd"/>
</dbReference>
<dbReference type="InterPro" id="IPR045851">
    <property type="entry name" value="AMP-bd_C_sf"/>
</dbReference>
<dbReference type="InterPro" id="IPR023213">
    <property type="entry name" value="CAT-like_dom_sf"/>
</dbReference>
<dbReference type="PROSITE" id="PS50075">
    <property type="entry name" value="CARRIER"/>
    <property type="match status" value="1"/>
</dbReference>
<evidence type="ECO:0000256" key="2">
    <source>
        <dbReference type="ARBA" id="ARBA00022450"/>
    </source>
</evidence>
<dbReference type="SUPFAM" id="SSF56801">
    <property type="entry name" value="Acetyl-CoA synthetase-like"/>
    <property type="match status" value="1"/>
</dbReference>
<dbReference type="PANTHER" id="PTHR45527">
    <property type="entry name" value="NONRIBOSOMAL PEPTIDE SYNTHETASE"/>
    <property type="match status" value="1"/>
</dbReference>
<dbReference type="Gene3D" id="3.30.559.10">
    <property type="entry name" value="Chloramphenicol acetyltransferase-like domain"/>
    <property type="match status" value="1"/>
</dbReference>
<dbReference type="Proteomes" id="UP000199541">
    <property type="component" value="Unassembled WGS sequence"/>
</dbReference>
<dbReference type="PROSITE" id="PS00012">
    <property type="entry name" value="PHOSPHOPANTETHEINE"/>
    <property type="match status" value="1"/>
</dbReference>
<dbReference type="InterPro" id="IPR001242">
    <property type="entry name" value="Condensation_dom"/>
</dbReference>
<dbReference type="AlphaFoldDB" id="A0AAN4ZZD2"/>
<dbReference type="EMBL" id="BNAB01000008">
    <property type="protein sequence ID" value="GHE01983.1"/>
    <property type="molecule type" value="Genomic_DNA"/>
</dbReference>
<dbReference type="Gene3D" id="3.30.300.30">
    <property type="match status" value="1"/>
</dbReference>
<comment type="cofactor">
    <cofactor evidence="1">
        <name>pantetheine 4'-phosphate</name>
        <dbReference type="ChEBI" id="CHEBI:47942"/>
    </cofactor>
</comment>
<keyword evidence="3" id="KW-0597">Phosphoprotein</keyword>
<dbReference type="SUPFAM" id="SSF47336">
    <property type="entry name" value="ACP-like"/>
    <property type="match status" value="1"/>
</dbReference>
<protein>
    <submittedName>
        <fullName evidence="6">AMP-binding enzyme C-terminal domain-containing protein</fullName>
    </submittedName>
</protein>
<reference evidence="5" key="1">
    <citation type="journal article" date="2014" name="Int. J. Syst. Evol. Microbiol.">
        <title>Complete genome sequence of Corynebacterium casei LMG S-19264T (=DSM 44701T), isolated from a smear-ripened cheese.</title>
        <authorList>
            <consortium name="US DOE Joint Genome Institute (JGI-PGF)"/>
            <person name="Walter F."/>
            <person name="Albersmeier A."/>
            <person name="Kalinowski J."/>
            <person name="Ruckert C."/>
        </authorList>
    </citation>
    <scope>NUCLEOTIDE SEQUENCE</scope>
    <source>
        <strain evidence="5">CGMCC 1.10859</strain>
    </source>
</reference>
<dbReference type="GO" id="GO:0044550">
    <property type="term" value="P:secondary metabolite biosynthetic process"/>
    <property type="evidence" value="ECO:0007669"/>
    <property type="project" value="TreeGrafter"/>
</dbReference>
<sequence>MDGLTKAAGQPAIARFPVTTIQRQFWFMDQIAPGDPALNIAVRWELRGKLRASSLETAFRGVIDRHEIFRTRFADHEGQLSQEVVEQVPFRLGVVDLRTTPAEHHADRVDQIALEEAAQPFDLSQPGLLRVTLVQLAADRAVVLITAHHIVFDGYSIGVLGQEVGRLAAAAEAGQTDADLAELPLQYGDYALWQKEYLASGVLDEDAAYWTVQLRGAPYFELAPDKQRPPQRTSAVARAGCDIPATLIRRMEAAARAGGVSLFAFGTAAVSAALHRITGAPEVLLSTPIAGRFDTDLEPLIGPFISTHVLRFRFTEDSDFDTHVAATGRLVEQALSHQSLPFSRLVELLNPPRDPSRAPLASIAFSLQHVFHRDHDFGGFELISQPSHTPGSAQDLNIVLIGRPRGWRLSVEYNPDLFEATTAEALVQTLAQAFEAVSADTPAPAPAALPVAPAIAGRRAGATRPFANVEAVLSAHPEVATVAAVPATRDGAGEAAACYAFVSPRPTSLIPLETLPAELMGFAARRLTPAEMPLGVSVLAALPRTASGDLDRALLPRPLPSGSAARPQAATVQPAEGEALETELAAIWADLLDRAEIPRDVSFFDLGGHSLMAVRLIARVRERWRVRLSVATLYDTPTLCGLSARLARDLTPETGTSGAPNRATAAPAAAAAASAEGDDDWQIEPLLTEGAAQPIIGVNDVGLIIDTCGHMRDRHPATCVRLFDGTRGIDRSPRSFEEIAREYAKTIRRAQPEGPYLLFGVCVHGNIALEAARILQSEGADVTGVVIKDVWEPGYAAGLKTQRATRWAERIYALRNKIRMVRMGLLSVSAMLGSYRIIRRTGVLQLAHRMGLIERVRASDLAPEQERFVSYISAARNVYRPEPLDLPVLHVVTKITAQGKRFLPSIGWEHVVAPGQLKTVKIDQIFVQGRWRLGTKELAQEIDSWLGARG</sequence>
<dbReference type="CDD" id="cd19531">
    <property type="entry name" value="LCL_NRPS-like"/>
    <property type="match status" value="1"/>
</dbReference>
<dbReference type="Pfam" id="PF00668">
    <property type="entry name" value="Condensation"/>
    <property type="match status" value="1"/>
</dbReference>
<feature type="domain" description="Carrier" evidence="4">
    <location>
        <begin position="575"/>
        <end position="650"/>
    </location>
</feature>
<reference evidence="5" key="3">
    <citation type="submission" date="2023-06" db="EMBL/GenBank/DDBJ databases">
        <authorList>
            <person name="Sun Q."/>
            <person name="Zhou Y."/>
        </authorList>
    </citation>
    <scope>NUCLEOTIDE SEQUENCE</scope>
    <source>
        <strain evidence="5">CGMCC 1.10859</strain>
    </source>
</reference>
<dbReference type="GO" id="GO:0031177">
    <property type="term" value="F:phosphopantetheine binding"/>
    <property type="evidence" value="ECO:0007669"/>
    <property type="project" value="InterPro"/>
</dbReference>